<feature type="active site" evidence="9">
    <location>
        <position position="101"/>
    </location>
</feature>
<dbReference type="GO" id="GO:0005737">
    <property type="term" value="C:cytoplasm"/>
    <property type="evidence" value="ECO:0007669"/>
    <property type="project" value="UniProtKB-SubCell"/>
</dbReference>
<feature type="binding site" evidence="9">
    <location>
        <position position="268"/>
    </location>
    <ligand>
        <name>Mg(2+)</name>
        <dbReference type="ChEBI" id="CHEBI:18420"/>
        <label>2</label>
    </ligand>
</feature>
<dbReference type="FunFam" id="3.20.20.150:FF:000002">
    <property type="entry name" value="Xylose isomerase"/>
    <property type="match status" value="1"/>
</dbReference>
<keyword evidence="4 9" id="KW-0859">Xylose metabolism</keyword>
<feature type="active site" evidence="9">
    <location>
        <position position="104"/>
    </location>
</feature>
<feature type="binding site" evidence="9">
    <location>
        <position position="268"/>
    </location>
    <ligand>
        <name>Mg(2+)</name>
        <dbReference type="ChEBI" id="CHEBI:18420"/>
        <label>1</label>
    </ligand>
</feature>
<evidence type="ECO:0000313" key="12">
    <source>
        <dbReference type="EMBL" id="SHG17732.1"/>
    </source>
</evidence>
<evidence type="ECO:0000256" key="8">
    <source>
        <dbReference type="ARBA" id="ARBA00033659"/>
    </source>
</evidence>
<dbReference type="STRING" id="1122206.SAMN02745753_03397"/>
<dbReference type="PROSITE" id="PS51415">
    <property type="entry name" value="XYLOSE_ISOMERASE"/>
    <property type="match status" value="1"/>
</dbReference>
<dbReference type="InterPro" id="IPR036237">
    <property type="entry name" value="Xyl_isomerase-like_sf"/>
</dbReference>
<dbReference type="Proteomes" id="UP000184517">
    <property type="component" value="Unassembled WGS sequence"/>
</dbReference>
<evidence type="ECO:0000256" key="10">
    <source>
        <dbReference type="RuleBase" id="RU000609"/>
    </source>
</evidence>
<dbReference type="EC" id="5.3.1.5" evidence="3 9"/>
<proteinExistence type="inferred from homology"/>
<dbReference type="HAMAP" id="MF_00455">
    <property type="entry name" value="Xylose_isom_A"/>
    <property type="match status" value="1"/>
</dbReference>
<dbReference type="Gene3D" id="3.20.20.150">
    <property type="entry name" value="Divalent-metal-dependent TIM barrel enzymes"/>
    <property type="match status" value="1"/>
</dbReference>
<comment type="subcellular location">
    <subcellularLocation>
        <location evidence="9 11">Cytoplasm</location>
    </subcellularLocation>
</comment>
<evidence type="ECO:0000256" key="2">
    <source>
        <dbReference type="ARBA" id="ARBA00011881"/>
    </source>
</evidence>
<name>A0A1M5HPG9_9GAMM</name>
<feature type="binding site" evidence="9">
    <location>
        <position position="307"/>
    </location>
    <ligand>
        <name>Mg(2+)</name>
        <dbReference type="ChEBI" id="CHEBI:18420"/>
        <label>2</label>
    </ligand>
</feature>
<reference evidence="13" key="1">
    <citation type="submission" date="2016-11" db="EMBL/GenBank/DDBJ databases">
        <authorList>
            <person name="Varghese N."/>
            <person name="Submissions S."/>
        </authorList>
    </citation>
    <scope>NUCLEOTIDE SEQUENCE [LARGE SCALE GENOMIC DNA]</scope>
    <source>
        <strain evidence="13">DSM 16579</strain>
    </source>
</reference>
<sequence>MSDFFKTVPVVKYEGADSSNPFAFKHYDANKMLMGKTMAEHLRVAVCYWHTFCWQGSDVFGANTFDRPWFKAASEMEAAKLKTDAAFEFFTKLGVPYYSFHDVDVSPEGRSIKEYINNFAQMVDVLQAKQEATGIKLLWGTANAFSNPRYMSGAASNPNPEIFAYAATQVFHAMNATKALKGENYVLWGGREGYETLLNTDLKRERAQLGRFMQMVVEHKHKIGFEGTLLIEPKPAEPTKHQYDYDTATVYGFLKEFGLEKEIKVNIEANHATLAGHSFHHEIATACSLGILGSVDANQGDAQLGWDTDQFPTSVEEYTLVTYEILKSGGFKTGGYMFDTKLRRQSMDLEDLFHGHIGAMDTLALSLERAVKMIEDEKLANIVNQRYAKWNDSLGADILAGKHTLQDLAAYAEKNNIDPKPVSGRQEMLENMVNGYIFK</sequence>
<keyword evidence="7 9" id="KW-0119">Carbohydrate metabolism</keyword>
<evidence type="ECO:0000313" key="13">
    <source>
        <dbReference type="Proteomes" id="UP000184517"/>
    </source>
</evidence>
<feature type="binding site" evidence="9">
    <location>
        <position position="309"/>
    </location>
    <ligand>
        <name>Mg(2+)</name>
        <dbReference type="ChEBI" id="CHEBI:18420"/>
        <label>2</label>
    </ligand>
</feature>
<dbReference type="GO" id="GO:0000287">
    <property type="term" value="F:magnesium ion binding"/>
    <property type="evidence" value="ECO:0007669"/>
    <property type="project" value="UniProtKB-UniRule"/>
</dbReference>
<dbReference type="PANTHER" id="PTHR48408:SF1">
    <property type="entry name" value="XYLOSE ISOMERASE"/>
    <property type="match status" value="1"/>
</dbReference>
<protein>
    <recommendedName>
        <fullName evidence="3 9">Xylose isomerase</fullName>
        <ecNumber evidence="3 9">5.3.1.5</ecNumber>
    </recommendedName>
</protein>
<dbReference type="InterPro" id="IPR001998">
    <property type="entry name" value="Xylose_isomerase"/>
</dbReference>
<evidence type="ECO:0000256" key="7">
    <source>
        <dbReference type="ARBA" id="ARBA00023277"/>
    </source>
</evidence>
<feature type="binding site" evidence="9">
    <location>
        <position position="271"/>
    </location>
    <ligand>
        <name>Mg(2+)</name>
        <dbReference type="ChEBI" id="CHEBI:18420"/>
        <label>2</label>
    </ligand>
</feature>
<keyword evidence="13" id="KW-1185">Reference proteome</keyword>
<dbReference type="InterPro" id="IPR013452">
    <property type="entry name" value="Xylose_isom_bac"/>
</dbReference>
<dbReference type="NCBIfam" id="NF003998">
    <property type="entry name" value="PRK05474.1"/>
    <property type="match status" value="1"/>
</dbReference>
<dbReference type="PANTHER" id="PTHR48408">
    <property type="match status" value="1"/>
</dbReference>
<evidence type="ECO:0000256" key="9">
    <source>
        <dbReference type="HAMAP-Rule" id="MF_00455"/>
    </source>
</evidence>
<comment type="subunit">
    <text evidence="2 9 11">Homotetramer.</text>
</comment>
<organism evidence="12 13">
    <name type="scientific">Marinomonas polaris DSM 16579</name>
    <dbReference type="NCBI Taxonomy" id="1122206"/>
    <lineage>
        <taxon>Bacteria</taxon>
        <taxon>Pseudomonadati</taxon>
        <taxon>Pseudomonadota</taxon>
        <taxon>Gammaproteobacteria</taxon>
        <taxon>Oceanospirillales</taxon>
        <taxon>Oceanospirillaceae</taxon>
        <taxon>Marinomonas</taxon>
    </lineage>
</organism>
<comment type="similarity">
    <text evidence="1 9 10">Belongs to the xylose isomerase family.</text>
</comment>
<dbReference type="SUPFAM" id="SSF51658">
    <property type="entry name" value="Xylose isomerase-like"/>
    <property type="match status" value="1"/>
</dbReference>
<dbReference type="EMBL" id="FQVF01000017">
    <property type="protein sequence ID" value="SHG17732.1"/>
    <property type="molecule type" value="Genomic_DNA"/>
</dbReference>
<dbReference type="OrthoDB" id="9763981at2"/>
<dbReference type="AlphaFoldDB" id="A0A1M5HPG9"/>
<dbReference type="RefSeq" id="WP_072840866.1">
    <property type="nucleotide sequence ID" value="NZ_FQVF01000017.1"/>
</dbReference>
<evidence type="ECO:0000256" key="5">
    <source>
        <dbReference type="ARBA" id="ARBA00022723"/>
    </source>
</evidence>
<dbReference type="GO" id="GO:0042732">
    <property type="term" value="P:D-xylose metabolic process"/>
    <property type="evidence" value="ECO:0007669"/>
    <property type="project" value="UniProtKB-UniRule"/>
</dbReference>
<feature type="binding site" evidence="9">
    <location>
        <position position="339"/>
    </location>
    <ligand>
        <name>Mg(2+)</name>
        <dbReference type="ChEBI" id="CHEBI:18420"/>
        <label>1</label>
    </ligand>
</feature>
<evidence type="ECO:0000256" key="4">
    <source>
        <dbReference type="ARBA" id="ARBA00022629"/>
    </source>
</evidence>
<accession>A0A1M5HPG9</accession>
<dbReference type="NCBIfam" id="TIGR02630">
    <property type="entry name" value="xylose_isom_A"/>
    <property type="match status" value="1"/>
</dbReference>
<keyword evidence="5 9" id="KW-0479">Metal-binding</keyword>
<gene>
    <name evidence="9" type="primary">xylA</name>
    <name evidence="12" type="ORF">SAMN02745753_03397</name>
</gene>
<evidence type="ECO:0000256" key="6">
    <source>
        <dbReference type="ARBA" id="ARBA00023235"/>
    </source>
</evidence>
<feature type="binding site" evidence="9">
    <location>
        <position position="296"/>
    </location>
    <ligand>
        <name>Mg(2+)</name>
        <dbReference type="ChEBI" id="CHEBI:18420"/>
        <label>1</label>
    </ligand>
</feature>
<evidence type="ECO:0000256" key="11">
    <source>
        <dbReference type="RuleBase" id="RU000610"/>
    </source>
</evidence>
<keyword evidence="9" id="KW-0963">Cytoplasm</keyword>
<keyword evidence="6 9" id="KW-0413">Isomerase</keyword>
<dbReference type="GO" id="GO:0009045">
    <property type="term" value="F:xylose isomerase activity"/>
    <property type="evidence" value="ECO:0007669"/>
    <property type="project" value="UniProtKB-UniRule"/>
</dbReference>
<keyword evidence="9" id="KW-0460">Magnesium</keyword>
<comment type="catalytic activity">
    <reaction evidence="8 9 10">
        <text>alpha-D-xylose = alpha-D-xylulofuranose</text>
        <dbReference type="Rhea" id="RHEA:22816"/>
        <dbReference type="ChEBI" id="CHEBI:28518"/>
        <dbReference type="ChEBI" id="CHEBI:188998"/>
        <dbReference type="EC" id="5.3.1.5"/>
    </reaction>
</comment>
<feature type="binding site" evidence="9">
    <location>
        <position position="232"/>
    </location>
    <ligand>
        <name>Mg(2+)</name>
        <dbReference type="ChEBI" id="CHEBI:18420"/>
        <label>1</label>
    </ligand>
</feature>
<comment type="cofactor">
    <cofactor evidence="9">
        <name>Mg(2+)</name>
        <dbReference type="ChEBI" id="CHEBI:18420"/>
    </cofactor>
    <text evidence="9">Binds 2 magnesium ions per subunit.</text>
</comment>
<evidence type="ECO:0000256" key="3">
    <source>
        <dbReference type="ARBA" id="ARBA00011958"/>
    </source>
</evidence>
<evidence type="ECO:0000256" key="1">
    <source>
        <dbReference type="ARBA" id="ARBA00005765"/>
    </source>
</evidence>
<dbReference type="PRINTS" id="PR00688">
    <property type="entry name" value="XYLOSISMRASE"/>
</dbReference>